<evidence type="ECO:0000256" key="1">
    <source>
        <dbReference type="SAM" id="SignalP"/>
    </source>
</evidence>
<comment type="caution">
    <text evidence="2">The sequence shown here is derived from an EMBL/GenBank/DDBJ whole genome shotgun (WGS) entry which is preliminary data.</text>
</comment>
<name>A0AA40FAZ4_9PEZI</name>
<gene>
    <name evidence="2" type="ORF">B0T18DRAFT_398913</name>
</gene>
<dbReference type="EMBL" id="JAUKUD010000001">
    <property type="protein sequence ID" value="KAK0754297.1"/>
    <property type="molecule type" value="Genomic_DNA"/>
</dbReference>
<proteinExistence type="predicted"/>
<accession>A0AA40FAZ4</accession>
<keyword evidence="3" id="KW-1185">Reference proteome</keyword>
<keyword evidence="1" id="KW-0732">Signal</keyword>
<reference evidence="2" key="1">
    <citation type="submission" date="2023-06" db="EMBL/GenBank/DDBJ databases">
        <title>Genome-scale phylogeny and comparative genomics of the fungal order Sordariales.</title>
        <authorList>
            <consortium name="Lawrence Berkeley National Laboratory"/>
            <person name="Hensen N."/>
            <person name="Bonometti L."/>
            <person name="Westerberg I."/>
            <person name="Brannstrom I.O."/>
            <person name="Guillou S."/>
            <person name="Cros-Aarteil S."/>
            <person name="Calhoun S."/>
            <person name="Haridas S."/>
            <person name="Kuo A."/>
            <person name="Mondo S."/>
            <person name="Pangilinan J."/>
            <person name="Riley R."/>
            <person name="LaButti K."/>
            <person name="Andreopoulos B."/>
            <person name="Lipzen A."/>
            <person name="Chen C."/>
            <person name="Yanf M."/>
            <person name="Daum C."/>
            <person name="Ng V."/>
            <person name="Clum A."/>
            <person name="Steindorff A."/>
            <person name="Ohm R."/>
            <person name="Martin F."/>
            <person name="Silar P."/>
            <person name="Natvig D."/>
            <person name="Lalanne C."/>
            <person name="Gautier V."/>
            <person name="Ament-velasquez S.L."/>
            <person name="Kruys A."/>
            <person name="Hutchinson M.I."/>
            <person name="Powell A.J."/>
            <person name="Barry K."/>
            <person name="Miller A.N."/>
            <person name="Grigoriev I.V."/>
            <person name="Debuchy R."/>
            <person name="Gladieux P."/>
            <person name="Thoren M.H."/>
            <person name="Johannesson H."/>
        </authorList>
    </citation>
    <scope>NUCLEOTIDE SEQUENCE</scope>
    <source>
        <strain evidence="2">SMH3187-1</strain>
    </source>
</reference>
<feature type="signal peptide" evidence="1">
    <location>
        <begin position="1"/>
        <end position="22"/>
    </location>
</feature>
<sequence>MYTSWSAVVAVALTVAGPPAASLDPDAQYLVSMLVPSYADSKPHRSVQWSQMLSRRREEAVALPQMHGKGERTSQVRLDLNWLDLITAHSRTHSLAWAYSFVFSNWKMVV</sequence>
<dbReference type="Proteomes" id="UP001172155">
    <property type="component" value="Unassembled WGS sequence"/>
</dbReference>
<dbReference type="AlphaFoldDB" id="A0AA40FAZ4"/>
<protein>
    <submittedName>
        <fullName evidence="2">Uncharacterized protein</fullName>
    </submittedName>
</protein>
<evidence type="ECO:0000313" key="3">
    <source>
        <dbReference type="Proteomes" id="UP001172155"/>
    </source>
</evidence>
<evidence type="ECO:0000313" key="2">
    <source>
        <dbReference type="EMBL" id="KAK0754297.1"/>
    </source>
</evidence>
<organism evidence="2 3">
    <name type="scientific">Schizothecium vesticola</name>
    <dbReference type="NCBI Taxonomy" id="314040"/>
    <lineage>
        <taxon>Eukaryota</taxon>
        <taxon>Fungi</taxon>
        <taxon>Dikarya</taxon>
        <taxon>Ascomycota</taxon>
        <taxon>Pezizomycotina</taxon>
        <taxon>Sordariomycetes</taxon>
        <taxon>Sordariomycetidae</taxon>
        <taxon>Sordariales</taxon>
        <taxon>Schizotheciaceae</taxon>
        <taxon>Schizothecium</taxon>
    </lineage>
</organism>
<feature type="chain" id="PRO_5041369929" evidence="1">
    <location>
        <begin position="23"/>
        <end position="110"/>
    </location>
</feature>